<dbReference type="UniPathway" id="UPA00667"/>
<dbReference type="PANTHER" id="PTHR43301">
    <property type="entry name" value="ARABINAN ENDO-1,5-ALPHA-L-ARABINOSIDASE"/>
    <property type="match status" value="1"/>
</dbReference>
<evidence type="ECO:0000256" key="5">
    <source>
        <dbReference type="ARBA" id="ARBA00022801"/>
    </source>
</evidence>
<comment type="catalytic activity">
    <reaction evidence="1 7">
        <text>Endohydrolysis of (1-&gt;5)-alpha-arabinofuranosidic linkages in (1-&gt;5)-arabinans.</text>
        <dbReference type="EC" id="3.2.1.99"/>
    </reaction>
</comment>
<evidence type="ECO:0000256" key="3">
    <source>
        <dbReference type="ARBA" id="ARBA00009865"/>
    </source>
</evidence>
<feature type="site" description="Important for catalytic activity, responsible for pKa modulation of the active site Glu and correct orientation of both the proton donor and substrate" evidence="9">
    <location>
        <position position="156"/>
    </location>
</feature>
<evidence type="ECO:0000256" key="4">
    <source>
        <dbReference type="ARBA" id="ARBA00012586"/>
    </source>
</evidence>
<dbReference type="InterPro" id="IPR050727">
    <property type="entry name" value="GH43_arabinanases"/>
</dbReference>
<feature type="signal peptide" evidence="10">
    <location>
        <begin position="1"/>
        <end position="19"/>
    </location>
</feature>
<dbReference type="InterPro" id="IPR023296">
    <property type="entry name" value="Glyco_hydro_beta-prop_sf"/>
</dbReference>
<sequence length="354" mass="38855">MLRHLVLSLGWIATALITASPIYRRDDVQYPDPEPCTGNCTWIHDPSVIKENGTYYRFSTSGNIAIATAPTMAGPWKYEGALLENGTSIHVVDYQDIWAPDVTKIGSTFYAYYSVSAIGLQNSTIGLATSTSLLPGTWTDHGSINLPTSSQYNLIDPSIFRESSDSPIHFTFGSYWDDIFQATLPANTPPIDLKGRWESGNGEGIQVTNLIRNTTVGEAVVEGAFITISLPYKSSKYYYMFFSSGNCCSDPSAYPGSEYKIMVCRSTSVSGPFHDQSNKNCLTESGGTIIMASHGTVYAPGGQGVLWEEDKKMAVMYYHYIEPGFGYRAEDFKFAWNYLDFGSGWPVVVAASVG</sequence>
<keyword evidence="6 7" id="KW-0326">Glycosidase</keyword>
<dbReference type="GO" id="GO:0031222">
    <property type="term" value="P:arabinan catabolic process"/>
    <property type="evidence" value="ECO:0007669"/>
    <property type="project" value="UniProtKB-UniPathway"/>
</dbReference>
<accession>A0A6A5VXM3</accession>
<protein>
    <recommendedName>
        <fullName evidence="4 7">Arabinan endo-1,5-alpha-L-arabinosidase</fullName>
        <ecNumber evidence="4 7">3.2.1.99</ecNumber>
    </recommendedName>
</protein>
<dbReference type="Pfam" id="PF04616">
    <property type="entry name" value="Glyco_hydro_43"/>
    <property type="match status" value="1"/>
</dbReference>
<keyword evidence="12" id="KW-1185">Reference proteome</keyword>
<dbReference type="PIRSF" id="PIRSF026534">
    <property type="entry name" value="Endo_alpha-L-arabinosidase"/>
    <property type="match status" value="1"/>
</dbReference>
<feature type="chain" id="PRO_5025390580" description="Arabinan endo-1,5-alpha-L-arabinosidase" evidence="10">
    <location>
        <begin position="20"/>
        <end position="354"/>
    </location>
</feature>
<evidence type="ECO:0000256" key="7">
    <source>
        <dbReference type="PIRNR" id="PIRNR026534"/>
    </source>
</evidence>
<feature type="active site" description="Proton donor" evidence="8">
    <location>
        <position position="222"/>
    </location>
</feature>
<dbReference type="OrthoDB" id="195678at2759"/>
<dbReference type="SUPFAM" id="SSF75005">
    <property type="entry name" value="Arabinanase/levansucrase/invertase"/>
    <property type="match status" value="1"/>
</dbReference>
<dbReference type="PANTHER" id="PTHR43301:SF3">
    <property type="entry name" value="ARABINAN ENDO-1,5-ALPHA-L-ARABINOSIDASE A-RELATED"/>
    <property type="match status" value="1"/>
</dbReference>
<dbReference type="Gene3D" id="2.115.10.20">
    <property type="entry name" value="Glycosyl hydrolase domain, family 43"/>
    <property type="match status" value="1"/>
</dbReference>
<comment type="pathway">
    <text evidence="2 7">Glycan metabolism; L-arabinan degradation.</text>
</comment>
<evidence type="ECO:0000256" key="2">
    <source>
        <dbReference type="ARBA" id="ARBA00004834"/>
    </source>
</evidence>
<keyword evidence="10" id="KW-0732">Signal</keyword>
<dbReference type="EMBL" id="ML977664">
    <property type="protein sequence ID" value="KAF1994303.1"/>
    <property type="molecule type" value="Genomic_DNA"/>
</dbReference>
<dbReference type="InterPro" id="IPR016840">
    <property type="entry name" value="Glyco_hydro_43_endo_a_Ara-ase"/>
</dbReference>
<dbReference type="InterPro" id="IPR006710">
    <property type="entry name" value="Glyco_hydro_43"/>
</dbReference>
<evidence type="ECO:0000256" key="9">
    <source>
        <dbReference type="PIRSR" id="PIRSR606710-2"/>
    </source>
</evidence>
<evidence type="ECO:0000256" key="1">
    <source>
        <dbReference type="ARBA" id="ARBA00000375"/>
    </source>
</evidence>
<reference evidence="11" key="1">
    <citation type="journal article" date="2020" name="Stud. Mycol.">
        <title>101 Dothideomycetes genomes: a test case for predicting lifestyles and emergence of pathogens.</title>
        <authorList>
            <person name="Haridas S."/>
            <person name="Albert R."/>
            <person name="Binder M."/>
            <person name="Bloem J."/>
            <person name="Labutti K."/>
            <person name="Salamov A."/>
            <person name="Andreopoulos B."/>
            <person name="Baker S."/>
            <person name="Barry K."/>
            <person name="Bills G."/>
            <person name="Bluhm B."/>
            <person name="Cannon C."/>
            <person name="Castanera R."/>
            <person name="Culley D."/>
            <person name="Daum C."/>
            <person name="Ezra D."/>
            <person name="Gonzalez J."/>
            <person name="Henrissat B."/>
            <person name="Kuo A."/>
            <person name="Liang C."/>
            <person name="Lipzen A."/>
            <person name="Lutzoni F."/>
            <person name="Magnuson J."/>
            <person name="Mondo S."/>
            <person name="Nolan M."/>
            <person name="Ohm R."/>
            <person name="Pangilinan J."/>
            <person name="Park H.-J."/>
            <person name="Ramirez L."/>
            <person name="Alfaro M."/>
            <person name="Sun H."/>
            <person name="Tritt A."/>
            <person name="Yoshinaga Y."/>
            <person name="Zwiers L.-H."/>
            <person name="Turgeon B."/>
            <person name="Goodwin S."/>
            <person name="Spatafora J."/>
            <person name="Crous P."/>
            <person name="Grigoriev I."/>
        </authorList>
    </citation>
    <scope>NUCLEOTIDE SEQUENCE</scope>
    <source>
        <strain evidence="11">CBS 123094</strain>
    </source>
</reference>
<keyword evidence="5 7" id="KW-0378">Hydrolase</keyword>
<evidence type="ECO:0000313" key="12">
    <source>
        <dbReference type="Proteomes" id="UP000799779"/>
    </source>
</evidence>
<evidence type="ECO:0000256" key="8">
    <source>
        <dbReference type="PIRSR" id="PIRSR606710-1"/>
    </source>
</evidence>
<evidence type="ECO:0000313" key="11">
    <source>
        <dbReference type="EMBL" id="KAF1994303.1"/>
    </source>
</evidence>
<dbReference type="Proteomes" id="UP000799779">
    <property type="component" value="Unassembled WGS sequence"/>
</dbReference>
<gene>
    <name evidence="11" type="ORF">P154DRAFT_502112</name>
</gene>
<proteinExistence type="inferred from homology"/>
<dbReference type="EC" id="3.2.1.99" evidence="4 7"/>
<evidence type="ECO:0000256" key="6">
    <source>
        <dbReference type="ARBA" id="ARBA00023295"/>
    </source>
</evidence>
<dbReference type="AlphaFoldDB" id="A0A6A5VXM3"/>
<name>A0A6A5VXM3_9PLEO</name>
<dbReference type="GO" id="GO:0046558">
    <property type="term" value="F:arabinan endo-1,5-alpha-L-arabinosidase activity"/>
    <property type="evidence" value="ECO:0007669"/>
    <property type="project" value="UniProtKB-EC"/>
</dbReference>
<dbReference type="CDD" id="cd18831">
    <property type="entry name" value="GH43_AnAbnA-like"/>
    <property type="match status" value="1"/>
</dbReference>
<feature type="active site" description="Proton acceptor" evidence="8">
    <location>
        <position position="45"/>
    </location>
</feature>
<organism evidence="11 12">
    <name type="scientific">Amniculicola lignicola CBS 123094</name>
    <dbReference type="NCBI Taxonomy" id="1392246"/>
    <lineage>
        <taxon>Eukaryota</taxon>
        <taxon>Fungi</taxon>
        <taxon>Dikarya</taxon>
        <taxon>Ascomycota</taxon>
        <taxon>Pezizomycotina</taxon>
        <taxon>Dothideomycetes</taxon>
        <taxon>Pleosporomycetidae</taxon>
        <taxon>Pleosporales</taxon>
        <taxon>Amniculicolaceae</taxon>
        <taxon>Amniculicola</taxon>
    </lineage>
</organism>
<evidence type="ECO:0000256" key="10">
    <source>
        <dbReference type="SAM" id="SignalP"/>
    </source>
</evidence>
<comment type="similarity">
    <text evidence="3 7">Belongs to the glycosyl hydrolase 43 family.</text>
</comment>